<dbReference type="AlphaFoldDB" id="A0A9D9HCL3"/>
<keyword evidence="1" id="KW-0418">Kinase</keyword>
<reference evidence="1" key="2">
    <citation type="journal article" date="2021" name="PeerJ">
        <title>Extensive microbial diversity within the chicken gut microbiome revealed by metagenomics and culture.</title>
        <authorList>
            <person name="Gilroy R."/>
            <person name="Ravi A."/>
            <person name="Getino M."/>
            <person name="Pursley I."/>
            <person name="Horton D.L."/>
            <person name="Alikhan N.F."/>
            <person name="Baker D."/>
            <person name="Gharbi K."/>
            <person name="Hall N."/>
            <person name="Watson M."/>
            <person name="Adriaenssens E.M."/>
            <person name="Foster-Nyarko E."/>
            <person name="Jarju S."/>
            <person name="Secka A."/>
            <person name="Antonio M."/>
            <person name="Oren A."/>
            <person name="Chaudhuri R.R."/>
            <person name="La Ragione R."/>
            <person name="Hildebrand F."/>
            <person name="Pallen M.J."/>
        </authorList>
    </citation>
    <scope>NUCLEOTIDE SEQUENCE</scope>
    <source>
        <strain evidence="1">D3-1215</strain>
    </source>
</reference>
<evidence type="ECO:0000313" key="2">
    <source>
        <dbReference type="Proteomes" id="UP000823637"/>
    </source>
</evidence>
<dbReference type="InterPro" id="IPR027417">
    <property type="entry name" value="P-loop_NTPase"/>
</dbReference>
<sequence>MEKIIISIGRQFGSGGRMIGKRLAERFNIGYYDKEILSLASKESGIRKEFFKRADEKETNSVIGCYNLEYPIGSIFTPIFRSSNSLSGNSLFKIQSDTIRCLAKESCVIIGRCANYVLRDDKALFSVFISAGLDWRIKRVGENKDYDTDEENIREAILKADKMRASYYNFYTNSTWGEAKTYDLCLSTETFGIENAVELIANAVETRLSQNK</sequence>
<organism evidence="1 2">
    <name type="scientific">Candidatus Enterocola intestinipullorum</name>
    <dbReference type="NCBI Taxonomy" id="2840783"/>
    <lineage>
        <taxon>Bacteria</taxon>
        <taxon>Pseudomonadati</taxon>
        <taxon>Bacteroidota</taxon>
        <taxon>Bacteroidia</taxon>
        <taxon>Bacteroidales</taxon>
        <taxon>Candidatus Enterocola</taxon>
    </lineage>
</organism>
<name>A0A9D9HCL3_9BACT</name>
<dbReference type="EMBL" id="JADIMR010000035">
    <property type="protein sequence ID" value="MBO8446611.1"/>
    <property type="molecule type" value="Genomic_DNA"/>
</dbReference>
<accession>A0A9D9HCL3</accession>
<dbReference type="Pfam" id="PF13189">
    <property type="entry name" value="Cytidylate_kin2"/>
    <property type="match status" value="1"/>
</dbReference>
<dbReference type="Proteomes" id="UP000823637">
    <property type="component" value="Unassembled WGS sequence"/>
</dbReference>
<gene>
    <name evidence="1" type="ORF">IAC32_02550</name>
</gene>
<dbReference type="GO" id="GO:0016301">
    <property type="term" value="F:kinase activity"/>
    <property type="evidence" value="ECO:0007669"/>
    <property type="project" value="UniProtKB-KW"/>
</dbReference>
<dbReference type="Gene3D" id="3.40.50.300">
    <property type="entry name" value="P-loop containing nucleotide triphosphate hydrolases"/>
    <property type="match status" value="1"/>
</dbReference>
<comment type="caution">
    <text evidence="1">The sequence shown here is derived from an EMBL/GenBank/DDBJ whole genome shotgun (WGS) entry which is preliminary data.</text>
</comment>
<proteinExistence type="predicted"/>
<reference evidence="1" key="1">
    <citation type="submission" date="2020-10" db="EMBL/GenBank/DDBJ databases">
        <authorList>
            <person name="Gilroy R."/>
        </authorList>
    </citation>
    <scope>NUCLEOTIDE SEQUENCE</scope>
    <source>
        <strain evidence="1">D3-1215</strain>
    </source>
</reference>
<protein>
    <submittedName>
        <fullName evidence="1">Cytidylate kinase-like family protein</fullName>
    </submittedName>
</protein>
<keyword evidence="1" id="KW-0808">Transferase</keyword>
<evidence type="ECO:0000313" key="1">
    <source>
        <dbReference type="EMBL" id="MBO8446611.1"/>
    </source>
</evidence>